<evidence type="ECO:0000256" key="2">
    <source>
        <dbReference type="ARBA" id="ARBA00038825"/>
    </source>
</evidence>
<dbReference type="EMBL" id="CP025958">
    <property type="protein sequence ID" value="AWM39937.1"/>
    <property type="molecule type" value="Genomic_DNA"/>
</dbReference>
<dbReference type="AlphaFoldDB" id="A0A2Z3H8S3"/>
<evidence type="ECO:0000256" key="3">
    <source>
        <dbReference type="ARBA" id="ARBA00040298"/>
    </source>
</evidence>
<dbReference type="RefSeq" id="WP_010048815.1">
    <property type="nucleotide sequence ID" value="NZ_CP025958.1"/>
</dbReference>
<dbReference type="Proteomes" id="UP000245802">
    <property type="component" value="Chromosome"/>
</dbReference>
<keyword evidence="6" id="KW-1185">Reference proteome</keyword>
<dbReference type="SUPFAM" id="SSF51905">
    <property type="entry name" value="FAD/NAD(P)-binding domain"/>
    <property type="match status" value="1"/>
</dbReference>
<dbReference type="InterPro" id="IPR002937">
    <property type="entry name" value="Amino_oxidase"/>
</dbReference>
<dbReference type="PANTHER" id="PTHR10668:SF105">
    <property type="entry name" value="DEHYDROGENASE-RELATED"/>
    <property type="match status" value="1"/>
</dbReference>
<comment type="function">
    <text evidence="1">Probable oxidoreductase that may play a role as regulator of mitochondrial function.</text>
</comment>
<evidence type="ECO:0000313" key="5">
    <source>
        <dbReference type="EMBL" id="AWM39937.1"/>
    </source>
</evidence>
<accession>A0A2Z3H8S3</accession>
<gene>
    <name evidence="5" type="ORF">C1280_24990</name>
</gene>
<evidence type="ECO:0000256" key="1">
    <source>
        <dbReference type="ARBA" id="ARBA00037217"/>
    </source>
</evidence>
<dbReference type="Pfam" id="PF01593">
    <property type="entry name" value="Amino_oxidase"/>
    <property type="match status" value="1"/>
</dbReference>
<name>A0A2Z3H8S3_9BACT</name>
<dbReference type="Gene3D" id="3.50.50.60">
    <property type="entry name" value="FAD/NAD(P)-binding domain"/>
    <property type="match status" value="2"/>
</dbReference>
<comment type="subunit">
    <text evidence="2">Interacts with COX5B; this interaction may contribute to localize PYROXD2 to the inner face of the inner mitochondrial membrane.</text>
</comment>
<dbReference type="Gene3D" id="3.90.660.50">
    <property type="match status" value="1"/>
</dbReference>
<organism evidence="5 6">
    <name type="scientific">Gemmata obscuriglobus</name>
    <dbReference type="NCBI Taxonomy" id="114"/>
    <lineage>
        <taxon>Bacteria</taxon>
        <taxon>Pseudomonadati</taxon>
        <taxon>Planctomycetota</taxon>
        <taxon>Planctomycetia</taxon>
        <taxon>Gemmatales</taxon>
        <taxon>Gemmataceae</taxon>
        <taxon>Gemmata</taxon>
    </lineage>
</organism>
<dbReference type="InterPro" id="IPR036188">
    <property type="entry name" value="FAD/NAD-bd_sf"/>
</dbReference>
<dbReference type="KEGG" id="gog:C1280_24990"/>
<dbReference type="PANTHER" id="PTHR10668">
    <property type="entry name" value="PHYTOENE DEHYDROGENASE"/>
    <property type="match status" value="1"/>
</dbReference>
<dbReference type="GO" id="GO:0016491">
    <property type="term" value="F:oxidoreductase activity"/>
    <property type="evidence" value="ECO:0007669"/>
    <property type="project" value="InterPro"/>
</dbReference>
<evidence type="ECO:0000259" key="4">
    <source>
        <dbReference type="Pfam" id="PF01593"/>
    </source>
</evidence>
<sequence length="471" mass="49944">MSAPECVVVGSGPNGLAAAVALARQGRSVLVVEGADTIGGGTRSAALTLPGFVHDICSAVHPMAVVSPFLQSLPLHEHGLEWVHPETPFAHPLDNGRAAALERSVDATAEGVGEDARAYRKLMQPLAAGAANLFGDMLGPFRIPRHPILGMRFGLRALYSGKRLAEAWFRTDGAKAIVAGLAAHAVLPLEQSPGGAVALMLGLAGHAAGWPFPKGGAQKIADALASYLRSLGGRIETGRPVKSVDEFAGAKAILLDVTPKQILALAGHKLPARYRRALERFRYGPGVFKLDWALSAPIPWLAAECRRTGTVHVGGTLEEVAAAEAAPWKGEHAEKPFVLVAQPTPFDPTRAPEGKHVAWGYCHVPHGSTVDMTDRIEAQIERYAPGFRDVILARHTMNTAAMEAHNPNYIGGDIAGGVVDWWQLFTRPVARLNPYTTPVKGLYICSSSTPPGGGVHGMCGYFAAQAALRRF</sequence>
<evidence type="ECO:0000313" key="6">
    <source>
        <dbReference type="Proteomes" id="UP000245802"/>
    </source>
</evidence>
<proteinExistence type="predicted"/>
<feature type="domain" description="Amine oxidase" evidence="4">
    <location>
        <begin position="15"/>
        <end position="251"/>
    </location>
</feature>
<reference evidence="5 6" key="1">
    <citation type="submission" date="2018-01" db="EMBL/GenBank/DDBJ databases">
        <title>G. obscuriglobus.</title>
        <authorList>
            <person name="Franke J."/>
            <person name="Blomberg W."/>
            <person name="Selmecki A."/>
        </authorList>
    </citation>
    <scope>NUCLEOTIDE SEQUENCE [LARGE SCALE GENOMIC DNA]</scope>
    <source>
        <strain evidence="5 6">DSM 5831</strain>
    </source>
</reference>
<protein>
    <recommendedName>
        <fullName evidence="3">Pyridine nucleotide-disulfide oxidoreductase domain-containing protein 2</fullName>
    </recommendedName>
</protein>
<dbReference type="OrthoDB" id="9814556at2"/>